<dbReference type="Pfam" id="PF00561">
    <property type="entry name" value="Abhydrolase_1"/>
    <property type="match status" value="1"/>
</dbReference>
<keyword evidence="2" id="KW-0732">Signal</keyword>
<organism evidence="4 5">
    <name type="scientific">Mucilaginibacter polytrichastri</name>
    <dbReference type="NCBI Taxonomy" id="1302689"/>
    <lineage>
        <taxon>Bacteria</taxon>
        <taxon>Pseudomonadati</taxon>
        <taxon>Bacteroidota</taxon>
        <taxon>Sphingobacteriia</taxon>
        <taxon>Sphingobacteriales</taxon>
        <taxon>Sphingobacteriaceae</taxon>
        <taxon>Mucilaginibacter</taxon>
    </lineage>
</organism>
<sequence>MTKILYLLLATLLSVSLFSCHNPAENIDKVEIENQGVNIAYNDKGKGDTVLLFVHGWCINKGYWANQLAYFSKKYRIITIDLPGFGQSGKNRSRWNARAFGGDVNAVMTKLNLKNVILIGHSMAGNIVVEAAVNDPKRVIALVGVDNFKSVGVGLPPTVKEKAAYDKAIDSLNHFFTAIATDYISHQLFSKTTPDSIKKRVMHDALSSDTSIAAACMKRDDLDETTELKNAGKTLYLINSDVNPTNVSGMQKLHMPFKLFYMHGTGHYPMIEKPVEFNNQLAQAIKSMHK</sequence>
<dbReference type="GO" id="GO:0016020">
    <property type="term" value="C:membrane"/>
    <property type="evidence" value="ECO:0007669"/>
    <property type="project" value="TreeGrafter"/>
</dbReference>
<dbReference type="OrthoDB" id="9780932at2"/>
<feature type="signal peptide" evidence="2">
    <location>
        <begin position="1"/>
        <end position="24"/>
    </location>
</feature>
<dbReference type="Gene3D" id="3.40.50.1820">
    <property type="entry name" value="alpha/beta hydrolase"/>
    <property type="match status" value="1"/>
</dbReference>
<accession>A0A1Q6A5B5</accession>
<feature type="chain" id="PRO_5010375526" description="AB hydrolase-1 domain-containing protein" evidence="2">
    <location>
        <begin position="25"/>
        <end position="290"/>
    </location>
</feature>
<dbReference type="InterPro" id="IPR050266">
    <property type="entry name" value="AB_hydrolase_sf"/>
</dbReference>
<gene>
    <name evidence="4" type="ORF">RG47T_4680</name>
</gene>
<dbReference type="RefSeq" id="WP_074492030.1">
    <property type="nucleotide sequence ID" value="NZ_FPAM01000007.1"/>
</dbReference>
<dbReference type="Proteomes" id="UP000186720">
    <property type="component" value="Unassembled WGS sequence"/>
</dbReference>
<proteinExistence type="predicted"/>
<protein>
    <recommendedName>
        <fullName evidence="3">AB hydrolase-1 domain-containing protein</fullName>
    </recommendedName>
</protein>
<comment type="caution">
    <text evidence="4">The sequence shown here is derived from an EMBL/GenBank/DDBJ whole genome shotgun (WGS) entry which is preliminary data.</text>
</comment>
<keyword evidence="1" id="KW-0378">Hydrolase</keyword>
<evidence type="ECO:0000259" key="3">
    <source>
        <dbReference type="Pfam" id="PF00561"/>
    </source>
</evidence>
<evidence type="ECO:0000256" key="1">
    <source>
        <dbReference type="ARBA" id="ARBA00022801"/>
    </source>
</evidence>
<dbReference type="SUPFAM" id="SSF53474">
    <property type="entry name" value="alpha/beta-Hydrolases"/>
    <property type="match status" value="1"/>
</dbReference>
<dbReference type="AlphaFoldDB" id="A0A1Q6A5B5"/>
<dbReference type="PRINTS" id="PR00111">
    <property type="entry name" value="ABHYDROLASE"/>
</dbReference>
<dbReference type="PANTHER" id="PTHR43798:SF31">
    <property type="entry name" value="AB HYDROLASE SUPERFAMILY PROTEIN YCLE"/>
    <property type="match status" value="1"/>
</dbReference>
<evidence type="ECO:0000313" key="4">
    <source>
        <dbReference type="EMBL" id="OKS89198.1"/>
    </source>
</evidence>
<feature type="domain" description="AB hydrolase-1" evidence="3">
    <location>
        <begin position="50"/>
        <end position="203"/>
    </location>
</feature>
<dbReference type="GO" id="GO:0016787">
    <property type="term" value="F:hydrolase activity"/>
    <property type="evidence" value="ECO:0007669"/>
    <property type="project" value="UniProtKB-KW"/>
</dbReference>
<dbReference type="PANTHER" id="PTHR43798">
    <property type="entry name" value="MONOACYLGLYCEROL LIPASE"/>
    <property type="match status" value="1"/>
</dbReference>
<dbReference type="EMBL" id="MPPL01000001">
    <property type="protein sequence ID" value="OKS89198.1"/>
    <property type="molecule type" value="Genomic_DNA"/>
</dbReference>
<dbReference type="InterPro" id="IPR029058">
    <property type="entry name" value="AB_hydrolase_fold"/>
</dbReference>
<dbReference type="STRING" id="1302689.RG47T_4680"/>
<keyword evidence="5" id="KW-1185">Reference proteome</keyword>
<reference evidence="4 5" key="1">
    <citation type="submission" date="2016-11" db="EMBL/GenBank/DDBJ databases">
        <title>Whole Genome Sequencing of Mucilaginibacter polytrichastri RG4-7(T) isolated from the moss sample.</title>
        <authorList>
            <person name="Li Y."/>
        </authorList>
    </citation>
    <scope>NUCLEOTIDE SEQUENCE [LARGE SCALE GENOMIC DNA]</scope>
    <source>
        <strain evidence="4 5">RG4-7</strain>
    </source>
</reference>
<name>A0A1Q6A5B5_9SPHI</name>
<dbReference type="InterPro" id="IPR000073">
    <property type="entry name" value="AB_hydrolase_1"/>
</dbReference>
<evidence type="ECO:0000313" key="5">
    <source>
        <dbReference type="Proteomes" id="UP000186720"/>
    </source>
</evidence>
<evidence type="ECO:0000256" key="2">
    <source>
        <dbReference type="SAM" id="SignalP"/>
    </source>
</evidence>
<dbReference type="PROSITE" id="PS51257">
    <property type="entry name" value="PROKAR_LIPOPROTEIN"/>
    <property type="match status" value="1"/>
</dbReference>